<reference evidence="1" key="1">
    <citation type="submission" date="2023-03" db="EMBL/GenBank/DDBJ databases">
        <authorList>
            <person name="Steffen K."/>
            <person name="Cardenas P."/>
        </authorList>
    </citation>
    <scope>NUCLEOTIDE SEQUENCE</scope>
</reference>
<keyword evidence="2" id="KW-1185">Reference proteome</keyword>
<dbReference type="Proteomes" id="UP001174909">
    <property type="component" value="Unassembled WGS sequence"/>
</dbReference>
<gene>
    <name evidence="1" type="ORF">GBAR_LOCUS13881</name>
</gene>
<sequence length="231" mass="24510">MEANYVGSGRAAGKVRGLNALFGALQERANSFDAVAITSQILVPAGYHSDYFESNGEMVNPWGGVEAMLTHAVSTIFNVPSAHAPMLETQEIANADPGIVDPRMAAEGVSLALIQSVLKGLQRSPRIVSDLEGMNHPSIITAADVSCLVIPDGCVGLPVLAALEQGIPVISVKENRNLMRNNLADLPWAKGQLIPVDNYWEAAGVISALRAGIDPAAVRRPIPLSPVHWHL</sequence>
<organism evidence="1 2">
    <name type="scientific">Geodia barretti</name>
    <name type="common">Barrett's horny sponge</name>
    <dbReference type="NCBI Taxonomy" id="519541"/>
    <lineage>
        <taxon>Eukaryota</taxon>
        <taxon>Metazoa</taxon>
        <taxon>Porifera</taxon>
        <taxon>Demospongiae</taxon>
        <taxon>Heteroscleromorpha</taxon>
        <taxon>Tetractinellida</taxon>
        <taxon>Astrophorina</taxon>
        <taxon>Geodiidae</taxon>
        <taxon>Geodia</taxon>
    </lineage>
</organism>
<dbReference type="AlphaFoldDB" id="A0AA35S774"/>
<dbReference type="PANTHER" id="PTHR36891:SF1">
    <property type="entry name" value="OS01G0127400 PROTEIN"/>
    <property type="match status" value="1"/>
</dbReference>
<proteinExistence type="predicted"/>
<accession>A0AA35S774</accession>
<name>A0AA35S774_GEOBA</name>
<dbReference type="EMBL" id="CASHTH010002030">
    <property type="protein sequence ID" value="CAI8023782.1"/>
    <property type="molecule type" value="Genomic_DNA"/>
</dbReference>
<keyword evidence="1" id="KW-0449">Lipoprotein</keyword>
<comment type="caution">
    <text evidence="1">The sequence shown here is derived from an EMBL/GenBank/DDBJ whole genome shotgun (WGS) entry which is preliminary data.</text>
</comment>
<dbReference type="Pfam" id="PF11805">
    <property type="entry name" value="DUF3326"/>
    <property type="match status" value="1"/>
</dbReference>
<evidence type="ECO:0000313" key="1">
    <source>
        <dbReference type="EMBL" id="CAI8023782.1"/>
    </source>
</evidence>
<protein>
    <submittedName>
        <fullName evidence="1">Uncharacterized lipoprotein syc1174_c</fullName>
    </submittedName>
</protein>
<dbReference type="InterPro" id="IPR021763">
    <property type="entry name" value="DUF3326"/>
</dbReference>
<evidence type="ECO:0000313" key="2">
    <source>
        <dbReference type="Proteomes" id="UP001174909"/>
    </source>
</evidence>
<dbReference type="PANTHER" id="PTHR36891">
    <property type="entry name" value="OS01G0127400 PROTEIN"/>
    <property type="match status" value="1"/>
</dbReference>